<dbReference type="NCBIfam" id="NF004397">
    <property type="entry name" value="PRK05755.1"/>
    <property type="match status" value="1"/>
</dbReference>
<keyword evidence="12 17" id="KW-0239">DNA-directed DNA polymerase</keyword>
<dbReference type="InterPro" id="IPR012337">
    <property type="entry name" value="RNaseH-like_sf"/>
</dbReference>
<dbReference type="PANTHER" id="PTHR10133">
    <property type="entry name" value="DNA POLYMERASE I"/>
    <property type="match status" value="1"/>
</dbReference>
<evidence type="ECO:0000256" key="10">
    <source>
        <dbReference type="ARBA" id="ARBA00022801"/>
    </source>
</evidence>
<evidence type="ECO:0000256" key="9">
    <source>
        <dbReference type="ARBA" id="ARBA00022763"/>
    </source>
</evidence>
<evidence type="ECO:0000256" key="15">
    <source>
        <dbReference type="ARBA" id="ARBA00049244"/>
    </source>
</evidence>
<keyword evidence="14 17" id="KW-0234">DNA repair</keyword>
<dbReference type="EC" id="2.7.7.7" evidence="3 16"/>
<evidence type="ECO:0000256" key="1">
    <source>
        <dbReference type="ARBA" id="ARBA00007705"/>
    </source>
</evidence>
<dbReference type="Gene3D" id="3.30.70.370">
    <property type="match status" value="1"/>
</dbReference>
<dbReference type="Gene3D" id="3.30.420.10">
    <property type="entry name" value="Ribonuclease H-like superfamily/Ribonuclease H"/>
    <property type="match status" value="1"/>
</dbReference>
<evidence type="ECO:0000256" key="16">
    <source>
        <dbReference type="NCBIfam" id="TIGR00593"/>
    </source>
</evidence>
<evidence type="ECO:0000256" key="5">
    <source>
        <dbReference type="ARBA" id="ARBA00022679"/>
    </source>
</evidence>
<dbReference type="SUPFAM" id="SSF47807">
    <property type="entry name" value="5' to 3' exonuclease, C-terminal subdomain"/>
    <property type="match status" value="1"/>
</dbReference>
<dbReference type="InterPro" id="IPR002298">
    <property type="entry name" value="DNA_polymerase_A"/>
</dbReference>
<feature type="domain" description="5'-3' exonuclease" evidence="20">
    <location>
        <begin position="5"/>
        <end position="260"/>
    </location>
</feature>
<dbReference type="InterPro" id="IPR029060">
    <property type="entry name" value="PIN-like_dom_sf"/>
</dbReference>
<keyword evidence="13 17" id="KW-0238">DNA-binding</keyword>
<keyword evidence="23" id="KW-1185">Reference proteome</keyword>
<evidence type="ECO:0000256" key="7">
    <source>
        <dbReference type="ARBA" id="ARBA00022705"/>
    </source>
</evidence>
<comment type="similarity">
    <text evidence="1 17">Belongs to the DNA polymerase type-A family.</text>
</comment>
<evidence type="ECO:0000313" key="23">
    <source>
        <dbReference type="Proteomes" id="UP001523528"/>
    </source>
</evidence>
<dbReference type="SUPFAM" id="SSF88723">
    <property type="entry name" value="PIN domain-like"/>
    <property type="match status" value="1"/>
</dbReference>
<dbReference type="InterPro" id="IPR002562">
    <property type="entry name" value="3'-5'_exonuclease_dom"/>
</dbReference>
<dbReference type="SMART" id="SM00482">
    <property type="entry name" value="POLAc"/>
    <property type="match status" value="1"/>
</dbReference>
<dbReference type="RefSeq" id="WP_165991594.1">
    <property type="nucleotide sequence ID" value="NZ_JAMYZY010000009.1"/>
</dbReference>
<comment type="function">
    <text evidence="17">In addition to polymerase activity, this DNA polymerase exhibits 3'-5' and 5'-3' exonuclease activity.</text>
</comment>
<dbReference type="InterPro" id="IPR036397">
    <property type="entry name" value="RNaseH_sf"/>
</dbReference>
<keyword evidence="6 17" id="KW-0548">Nucleotidyltransferase</keyword>
<evidence type="ECO:0000259" key="21">
    <source>
        <dbReference type="SMART" id="SM00482"/>
    </source>
</evidence>
<dbReference type="SUPFAM" id="SSF56672">
    <property type="entry name" value="DNA/RNA polymerases"/>
    <property type="match status" value="1"/>
</dbReference>
<feature type="compositionally biased region" description="Polar residues" evidence="18">
    <location>
        <begin position="309"/>
        <end position="326"/>
    </location>
</feature>
<feature type="domain" description="3'-5' exonuclease" evidence="19">
    <location>
        <begin position="345"/>
        <end position="537"/>
    </location>
</feature>
<evidence type="ECO:0000256" key="2">
    <source>
        <dbReference type="ARBA" id="ARBA00011541"/>
    </source>
</evidence>
<keyword evidence="10 17" id="KW-0378">Hydrolase</keyword>
<dbReference type="NCBIfam" id="TIGR00593">
    <property type="entry name" value="pola"/>
    <property type="match status" value="1"/>
</dbReference>
<keyword evidence="11 17" id="KW-0269">Exonuclease</keyword>
<evidence type="ECO:0000256" key="4">
    <source>
        <dbReference type="ARBA" id="ARBA00020311"/>
    </source>
</evidence>
<dbReference type="InterPro" id="IPR020045">
    <property type="entry name" value="DNA_polI_H3TH"/>
</dbReference>
<evidence type="ECO:0000256" key="6">
    <source>
        <dbReference type="ARBA" id="ARBA00022695"/>
    </source>
</evidence>
<sequence length="948" mass="102554">MTDTPHLVLVDGSGFIFRAFHALPPMTSPEGVPVNAVYGFTNMLARLLRDHVGTHLAVLFDASRQTFRSEIYPQYKAHRPEPPEDLRPQFSLIRDATQAFNVPGIELPGWEADDLIASYAVAVRKMGGTCTIISSDKDLMQLVGQGVCMLDPIKQTPIGPAEVETKFGVPPEKVVDVQALMGDPTDNVPGVPGIGPKTASVLINEFGTLENVLASAPDMKKSKKRDMLIEHAQAARLSLQLVTLATDVPLPVPVAELVTREPDKLALADWLDSMGFRSVMSRMGMGSAAGAQLHRAARASAHASSAGQTGTSAKSGADEQNTSTLSDAAPPTGPANLLSAPYAEYETVRTAEALQKWVSTAQEAGVCAVDTETDGLDPLSANMLGFSLATAPGKACYVPLRHEGTLEAPTGEQLTPTQALDLLRPLLADPSVLKVFQNAKFDLLVLDHAGIDHATITPVDDTMLISYSQSAGLHGQGMDELSALHLNHTPIPYDAMTGTGRNRIPFAQVPVDKATTYAAEDADVTLRLWHVLRPTLRTNNALALYEQVERPLVQVLATMEKCGIAVDRAELARLSADFESRMKSMEQGIYAAAGREFNIASPRQLGEILFDEMGLKGGKRGKAGAWSTDSSVLQDLADQGHDLPVRVLEWRQLAKLKSTYTDALLKLTSKESRVHTSFQMAITTTGRLSSSDPNLQNIPVRTEEGTRIRQAFVAPAGRKLISADYSQIELRLLADVANIPTLREAFELGQDIHARTASEVFNIPLEGMDALTRRRAKAINFGIIYGISAFGLGKQLGIPAGEAKSYIDAYFARYPGIRDYMEQIKAEARANGYVMTAFGRRCYVPGIHEKSAVRRQYAERQAINAPLQGGAADIIKRAMVRLPTALEQAGLNSARMLLQVHDELLFEVDDAQAQAVAEKARTIMEAAAQLSVPLVVETGIAQNWAEAH</sequence>
<comment type="catalytic activity">
    <reaction evidence="15 17">
        <text>DNA(n) + a 2'-deoxyribonucleoside 5'-triphosphate = DNA(n+1) + diphosphate</text>
        <dbReference type="Rhea" id="RHEA:22508"/>
        <dbReference type="Rhea" id="RHEA-COMP:17339"/>
        <dbReference type="Rhea" id="RHEA-COMP:17340"/>
        <dbReference type="ChEBI" id="CHEBI:33019"/>
        <dbReference type="ChEBI" id="CHEBI:61560"/>
        <dbReference type="ChEBI" id="CHEBI:173112"/>
        <dbReference type="EC" id="2.7.7.7"/>
    </reaction>
</comment>
<dbReference type="GO" id="GO:0003887">
    <property type="term" value="F:DNA-directed DNA polymerase activity"/>
    <property type="evidence" value="ECO:0007669"/>
    <property type="project" value="UniProtKB-EC"/>
</dbReference>
<dbReference type="PRINTS" id="PR00868">
    <property type="entry name" value="DNAPOLI"/>
</dbReference>
<evidence type="ECO:0000313" key="22">
    <source>
        <dbReference type="EMBL" id="MCP1258213.1"/>
    </source>
</evidence>
<name>A0ABT1EZ80_9PROT</name>
<evidence type="ECO:0000259" key="20">
    <source>
        <dbReference type="SMART" id="SM00475"/>
    </source>
</evidence>
<comment type="subunit">
    <text evidence="2">Single-chain monomer with multiple functions.</text>
</comment>
<evidence type="ECO:0000256" key="3">
    <source>
        <dbReference type="ARBA" id="ARBA00012417"/>
    </source>
</evidence>
<dbReference type="InterPro" id="IPR019760">
    <property type="entry name" value="DNA-dir_DNA_pol_A_CS"/>
</dbReference>
<dbReference type="SMART" id="SM00474">
    <property type="entry name" value="35EXOc"/>
    <property type="match status" value="1"/>
</dbReference>
<dbReference type="Pfam" id="PF01612">
    <property type="entry name" value="DNA_pol_A_exo1"/>
    <property type="match status" value="1"/>
</dbReference>
<dbReference type="InterPro" id="IPR018320">
    <property type="entry name" value="DNA_polymerase_1"/>
</dbReference>
<gene>
    <name evidence="17 22" type="primary">polA</name>
    <name evidence="22" type="ORF">NKW50_06375</name>
</gene>
<comment type="caution">
    <text evidence="22">The sequence shown here is derived from an EMBL/GenBank/DDBJ whole genome shotgun (WGS) entry which is preliminary data.</text>
</comment>
<organism evidence="22 23">
    <name type="scientific">Acetobacter lambici</name>
    <dbReference type="NCBI Taxonomy" id="1332824"/>
    <lineage>
        <taxon>Bacteria</taxon>
        <taxon>Pseudomonadati</taxon>
        <taxon>Pseudomonadota</taxon>
        <taxon>Alphaproteobacteria</taxon>
        <taxon>Acetobacterales</taxon>
        <taxon>Acetobacteraceae</taxon>
        <taxon>Acetobacter</taxon>
    </lineage>
</organism>
<evidence type="ECO:0000256" key="11">
    <source>
        <dbReference type="ARBA" id="ARBA00022839"/>
    </source>
</evidence>
<evidence type="ECO:0000256" key="17">
    <source>
        <dbReference type="RuleBase" id="RU004460"/>
    </source>
</evidence>
<dbReference type="CDD" id="cd09898">
    <property type="entry name" value="H3TH_53EXO"/>
    <property type="match status" value="1"/>
</dbReference>
<reference evidence="22 23" key="1">
    <citation type="submission" date="2022-06" db="EMBL/GenBank/DDBJ databases">
        <title>Acetobacer genomes from food samples.</title>
        <authorList>
            <person name="Sombolestani A."/>
        </authorList>
    </citation>
    <scope>NUCLEOTIDE SEQUENCE [LARGE SCALE GENOMIC DNA]</scope>
    <source>
        <strain evidence="22 23">R-83285</strain>
    </source>
</reference>
<keyword evidence="5 17" id="KW-0808">Transferase</keyword>
<dbReference type="Gene3D" id="3.40.50.1010">
    <property type="entry name" value="5'-nuclease"/>
    <property type="match status" value="1"/>
</dbReference>
<dbReference type="CDD" id="cd08637">
    <property type="entry name" value="DNA_pol_A_pol_I_C"/>
    <property type="match status" value="1"/>
</dbReference>
<keyword evidence="8" id="KW-0540">Nuclease</keyword>
<dbReference type="InterPro" id="IPR036279">
    <property type="entry name" value="5-3_exonuclease_C_sf"/>
</dbReference>
<dbReference type="EMBL" id="JAMYZZ010000008">
    <property type="protein sequence ID" value="MCP1258213.1"/>
    <property type="molecule type" value="Genomic_DNA"/>
</dbReference>
<dbReference type="PROSITE" id="PS00447">
    <property type="entry name" value="DNA_POLYMERASE_A"/>
    <property type="match status" value="1"/>
</dbReference>
<feature type="compositionally biased region" description="Low complexity" evidence="18">
    <location>
        <begin position="299"/>
        <end position="308"/>
    </location>
</feature>
<dbReference type="Pfam" id="PF02739">
    <property type="entry name" value="5_3_exonuc_N"/>
    <property type="match status" value="1"/>
</dbReference>
<dbReference type="InterPro" id="IPR001098">
    <property type="entry name" value="DNA-dir_DNA_pol_A_palm_dom"/>
</dbReference>
<dbReference type="Pfam" id="PF00476">
    <property type="entry name" value="DNA_pol_A"/>
    <property type="match status" value="1"/>
</dbReference>
<dbReference type="InterPro" id="IPR002421">
    <property type="entry name" value="5-3_exonuclease"/>
</dbReference>
<dbReference type="SMART" id="SM00475">
    <property type="entry name" value="53EXOc"/>
    <property type="match status" value="1"/>
</dbReference>
<evidence type="ECO:0000256" key="12">
    <source>
        <dbReference type="ARBA" id="ARBA00022932"/>
    </source>
</evidence>
<feature type="region of interest" description="Disordered" evidence="18">
    <location>
        <begin position="299"/>
        <end position="338"/>
    </location>
</feature>
<evidence type="ECO:0000256" key="13">
    <source>
        <dbReference type="ARBA" id="ARBA00023125"/>
    </source>
</evidence>
<evidence type="ECO:0000256" key="8">
    <source>
        <dbReference type="ARBA" id="ARBA00022722"/>
    </source>
</evidence>
<keyword evidence="9 17" id="KW-0227">DNA damage</keyword>
<dbReference type="Gene3D" id="1.10.150.20">
    <property type="entry name" value="5' to 3' exonuclease, C-terminal subdomain"/>
    <property type="match status" value="2"/>
</dbReference>
<dbReference type="InterPro" id="IPR008918">
    <property type="entry name" value="HhH2"/>
</dbReference>
<keyword evidence="7 17" id="KW-0235">DNA replication</keyword>
<accession>A0ABT1EZ80</accession>
<feature type="domain" description="DNA-directed DNA polymerase family A palm" evidence="21">
    <location>
        <begin position="705"/>
        <end position="912"/>
    </location>
</feature>
<evidence type="ECO:0000256" key="14">
    <source>
        <dbReference type="ARBA" id="ARBA00023204"/>
    </source>
</evidence>
<dbReference type="InterPro" id="IPR043502">
    <property type="entry name" value="DNA/RNA_pol_sf"/>
</dbReference>
<dbReference type="InterPro" id="IPR020046">
    <property type="entry name" value="5-3_exonucl_a-hlix_arch_N"/>
</dbReference>
<evidence type="ECO:0000259" key="19">
    <source>
        <dbReference type="SMART" id="SM00474"/>
    </source>
</evidence>
<dbReference type="PANTHER" id="PTHR10133:SF27">
    <property type="entry name" value="DNA POLYMERASE NU"/>
    <property type="match status" value="1"/>
</dbReference>
<dbReference type="Gene3D" id="1.20.1060.10">
    <property type="entry name" value="Taq DNA Polymerase, Chain T, domain 4"/>
    <property type="match status" value="1"/>
</dbReference>
<dbReference type="SUPFAM" id="SSF53098">
    <property type="entry name" value="Ribonuclease H-like"/>
    <property type="match status" value="1"/>
</dbReference>
<dbReference type="CDD" id="cd06139">
    <property type="entry name" value="DNA_polA_I_Ecoli_like_exo"/>
    <property type="match status" value="1"/>
</dbReference>
<dbReference type="SMART" id="SM00279">
    <property type="entry name" value="HhH2"/>
    <property type="match status" value="1"/>
</dbReference>
<dbReference type="Pfam" id="PF01367">
    <property type="entry name" value="5_3_exonuc"/>
    <property type="match status" value="1"/>
</dbReference>
<proteinExistence type="inferred from homology"/>
<evidence type="ECO:0000256" key="18">
    <source>
        <dbReference type="SAM" id="MobiDB-lite"/>
    </source>
</evidence>
<protein>
    <recommendedName>
        <fullName evidence="4 16">DNA polymerase I</fullName>
        <ecNumber evidence="3 16">2.7.7.7</ecNumber>
    </recommendedName>
</protein>
<dbReference type="CDD" id="cd09859">
    <property type="entry name" value="PIN_53EXO"/>
    <property type="match status" value="1"/>
</dbReference>
<dbReference type="Proteomes" id="UP001523528">
    <property type="component" value="Unassembled WGS sequence"/>
</dbReference>